<dbReference type="PANTHER" id="PTHR45719">
    <property type="entry name" value="GLYCOSYLTRANSFERASE"/>
    <property type="match status" value="1"/>
</dbReference>
<evidence type="ECO:0000256" key="8">
    <source>
        <dbReference type="SAM" id="MobiDB-lite"/>
    </source>
</evidence>
<dbReference type="GO" id="GO:0005634">
    <property type="term" value="C:nucleus"/>
    <property type="evidence" value="ECO:0007669"/>
    <property type="project" value="UniProtKB-SubCell"/>
</dbReference>
<evidence type="ECO:0000256" key="7">
    <source>
        <dbReference type="ARBA" id="ARBA00023242"/>
    </source>
</evidence>
<feature type="transmembrane region" description="Helical" evidence="9">
    <location>
        <begin position="217"/>
        <end position="238"/>
    </location>
</feature>
<organism evidence="12 13">
    <name type="scientific">Musa troglodytarum</name>
    <name type="common">fe'i banana</name>
    <dbReference type="NCBI Taxonomy" id="320322"/>
    <lineage>
        <taxon>Eukaryota</taxon>
        <taxon>Viridiplantae</taxon>
        <taxon>Streptophyta</taxon>
        <taxon>Embryophyta</taxon>
        <taxon>Tracheophyta</taxon>
        <taxon>Spermatophyta</taxon>
        <taxon>Magnoliopsida</taxon>
        <taxon>Liliopsida</taxon>
        <taxon>Zingiberales</taxon>
        <taxon>Musaceae</taxon>
        <taxon>Musa</taxon>
    </lineage>
</organism>
<dbReference type="InterPro" id="IPR003406">
    <property type="entry name" value="Glyco_trans_14"/>
</dbReference>
<keyword evidence="6" id="KW-0325">Glycoprotein</keyword>
<feature type="compositionally biased region" description="Basic residues" evidence="8">
    <location>
        <begin position="831"/>
        <end position="842"/>
    </location>
</feature>
<dbReference type="EMBL" id="CP097509">
    <property type="protein sequence ID" value="URE17939.1"/>
    <property type="molecule type" value="Genomic_DNA"/>
</dbReference>
<name>A0A9E7GLX5_9LILI</name>
<feature type="region of interest" description="Disordered" evidence="8">
    <location>
        <begin position="1161"/>
        <end position="1192"/>
    </location>
</feature>
<dbReference type="InterPro" id="IPR010402">
    <property type="entry name" value="CCT_domain"/>
</dbReference>
<evidence type="ECO:0000256" key="1">
    <source>
        <dbReference type="ARBA" id="ARBA00004123"/>
    </source>
</evidence>
<dbReference type="InterPro" id="IPR044610">
    <property type="entry name" value="GLCAT14A/B/C"/>
</dbReference>
<dbReference type="OrthoDB" id="153872at2759"/>
<evidence type="ECO:0000256" key="3">
    <source>
        <dbReference type="ARBA" id="ARBA00022676"/>
    </source>
</evidence>
<keyword evidence="10" id="KW-0732">Signal</keyword>
<feature type="compositionally biased region" description="Low complexity" evidence="8">
    <location>
        <begin position="804"/>
        <end position="826"/>
    </location>
</feature>
<evidence type="ECO:0000256" key="10">
    <source>
        <dbReference type="SAM" id="SignalP"/>
    </source>
</evidence>
<dbReference type="PANTHER" id="PTHR45719:SF39">
    <property type="entry name" value="OS04G0301700 PROTEIN"/>
    <property type="match status" value="1"/>
</dbReference>
<keyword evidence="13" id="KW-1185">Reference proteome</keyword>
<reference evidence="12" key="1">
    <citation type="submission" date="2022-05" db="EMBL/GenBank/DDBJ databases">
        <title>The Musa troglodytarum L. genome provides insights into the mechanism of non-climacteric behaviour and enrichment of carotenoids.</title>
        <authorList>
            <person name="Wang J."/>
        </authorList>
    </citation>
    <scope>NUCLEOTIDE SEQUENCE</scope>
    <source>
        <tissue evidence="12">Leaf</tissue>
    </source>
</reference>
<feature type="region of interest" description="Disordered" evidence="8">
    <location>
        <begin position="804"/>
        <end position="843"/>
    </location>
</feature>
<evidence type="ECO:0000259" key="11">
    <source>
        <dbReference type="Pfam" id="PF06203"/>
    </source>
</evidence>
<keyword evidence="9" id="KW-0812">Transmembrane</keyword>
<proteinExistence type="predicted"/>
<evidence type="ECO:0000313" key="13">
    <source>
        <dbReference type="Proteomes" id="UP001055439"/>
    </source>
</evidence>
<keyword evidence="4" id="KW-0808">Transferase</keyword>
<keyword evidence="3" id="KW-0328">Glycosyltransferase</keyword>
<comment type="subcellular location">
    <subcellularLocation>
        <location evidence="2">Membrane</location>
        <topology evidence="2">Single-pass type II membrane protein</topology>
    </subcellularLocation>
    <subcellularLocation>
        <location evidence="1">Nucleus</location>
    </subcellularLocation>
</comment>
<feature type="chain" id="PRO_5039353417" evidence="10">
    <location>
        <begin position="21"/>
        <end position="1192"/>
    </location>
</feature>
<dbReference type="Pfam" id="PF06203">
    <property type="entry name" value="CCT"/>
    <property type="match status" value="1"/>
</dbReference>
<dbReference type="Pfam" id="PF02485">
    <property type="entry name" value="Branch"/>
    <property type="match status" value="1"/>
</dbReference>
<keyword evidence="5 9" id="KW-0472">Membrane</keyword>
<gene>
    <name evidence="12" type="ORF">MUK42_12370</name>
</gene>
<sequence length="1192" mass="131065">MMTPTSLSSFLLSLFSLQHGVVGPSRLPLYVNNDKEEDSSGTTSNNFTSSPYCFLPSLGFFQSLRTARSQSSSLSSGTRCPSASALLRYQSFYSIRVFSWWSFALPTPTPCCAPADGFLGSLGKDLVFPLADAAVGAPKDHSFPRRARESTTGAPLASLNKTTLFSARRSRFLVWPAFHSWSLIECAGERLNDPMQNKKNLNSDSGGPMRLLKFSPWIGILVFVLAAFIFGVISHSFLRGGASVADQKLGLVVGPLLKGPADPPVFAYWISGTGGEGQKMLRLLKAVYHPRNRYVLHLDAGSSALERINLARSIQSERLFRAFRNVDVIGQSYAVDRTGPSILSATLHGAAVMLRLSADWDWFITLSSSDYPIMTQDDLLHVFTSLPRNLNFIDHTSDLGWKEYDRFDKIVVDPSLYMDKNSQLLISSGTRKTPDAFRIFTGSPWVILSRAFVGHCIHGSDNLPRKLLMYFANVAYSMESYFQTVICNSPEFQNTTVNTDLRYIVWNNPPGLEPLFLNQSYYKAMIKSRAAFARKFMEDDPVLKKVDKKILKRAQNGVGFGQWCSAQLKNKGEKTLEGDTCSSGVDINTVKPGPSAARLKSLVLELISEESLFSNQCKSAAEPAASMMNHVASAWGAHRAAGLGSREQYITDLETGLVLLWELDAFFFINIKFMKIEAQQVERDEAMKHSDVKLLATVASKPSWGIRVKHRIGVIPQGYHITNGNERETPAVVQQNRAARLTTELSLPPAHSSRIPPQAPTTAAVIPAASQRTFRDSPTMSSCLSGGGGGGTYGFDLDIVKPSSSSSGRSLHSSSPSSTLSESSNSPRAISIKKARTPRKRPNQTYNEAAALLSAIYPSIFSSKSLKKLSKYTKPFDSFPESSDLLPPFPVLGDAAFLIHNPQPEMPAATRLEFKHKMPIEKECTSPVSSVSFEPNSPDPFDDNFDAESILDGEVEESIDSIMGNLTMNVPSEDNNNEGLNTCNASVNPLLQSLIGYRTCGRFELGLGLRFGRNLHRALRNRDEGDWWRSPAVPVQDLVPNVKSATAAPALEKKKKKKAAKEEMCGMKNTNATSTPSKEAGLGLKLNHEEVLKAWSGRGSMFSDGPDSPSSSADALAKLADIDLFPDATGAGAVREASVLRYREKRRSRLFSKKIRYQVRKANADRRPRMKASGRFVRSPSLLQQAIEEESQ</sequence>
<protein>
    <submittedName>
        <fullName evidence="12">Core-2/I-Branching enzyme</fullName>
    </submittedName>
</protein>
<dbReference type="GO" id="GO:0016020">
    <property type="term" value="C:membrane"/>
    <property type="evidence" value="ECO:0007669"/>
    <property type="project" value="UniProtKB-SubCell"/>
</dbReference>
<keyword evidence="7" id="KW-0539">Nucleus</keyword>
<evidence type="ECO:0000313" key="12">
    <source>
        <dbReference type="EMBL" id="URE17939.1"/>
    </source>
</evidence>
<keyword evidence="9" id="KW-1133">Transmembrane helix</keyword>
<feature type="domain" description="CCT" evidence="11">
    <location>
        <begin position="1135"/>
        <end position="1179"/>
    </location>
</feature>
<dbReference type="GO" id="GO:0015020">
    <property type="term" value="F:glucuronosyltransferase activity"/>
    <property type="evidence" value="ECO:0007669"/>
    <property type="project" value="InterPro"/>
</dbReference>
<evidence type="ECO:0000256" key="4">
    <source>
        <dbReference type="ARBA" id="ARBA00022679"/>
    </source>
</evidence>
<evidence type="ECO:0000256" key="9">
    <source>
        <dbReference type="SAM" id="Phobius"/>
    </source>
</evidence>
<evidence type="ECO:0000256" key="6">
    <source>
        <dbReference type="ARBA" id="ARBA00023180"/>
    </source>
</evidence>
<feature type="signal peptide" evidence="10">
    <location>
        <begin position="1"/>
        <end position="20"/>
    </location>
</feature>
<dbReference type="AlphaFoldDB" id="A0A9E7GLX5"/>
<accession>A0A9E7GLX5</accession>
<evidence type="ECO:0000256" key="5">
    <source>
        <dbReference type="ARBA" id="ARBA00023136"/>
    </source>
</evidence>
<dbReference type="Proteomes" id="UP001055439">
    <property type="component" value="Chromosome 7"/>
</dbReference>
<evidence type="ECO:0000256" key="2">
    <source>
        <dbReference type="ARBA" id="ARBA00004606"/>
    </source>
</evidence>